<name>A0ABQ9W162_SAGOE</name>
<comment type="caution">
    <text evidence="2">The sequence shown here is derived from an EMBL/GenBank/DDBJ whole genome shotgun (WGS) entry which is preliminary data.</text>
</comment>
<accession>A0ABQ9W162</accession>
<feature type="region of interest" description="Disordered" evidence="1">
    <location>
        <begin position="47"/>
        <end position="87"/>
    </location>
</feature>
<evidence type="ECO:0000256" key="1">
    <source>
        <dbReference type="SAM" id="MobiDB-lite"/>
    </source>
</evidence>
<protein>
    <submittedName>
        <fullName evidence="2">Uncharacterized protein</fullName>
    </submittedName>
</protein>
<dbReference type="EMBL" id="JASSZA010000003">
    <property type="protein sequence ID" value="KAK2115379.1"/>
    <property type="molecule type" value="Genomic_DNA"/>
</dbReference>
<gene>
    <name evidence="2" type="ORF">P7K49_006005</name>
</gene>
<dbReference type="Proteomes" id="UP001266305">
    <property type="component" value="Unassembled WGS sequence"/>
</dbReference>
<keyword evidence="3" id="KW-1185">Reference proteome</keyword>
<evidence type="ECO:0000313" key="2">
    <source>
        <dbReference type="EMBL" id="KAK2115379.1"/>
    </source>
</evidence>
<reference evidence="2 3" key="1">
    <citation type="submission" date="2023-05" db="EMBL/GenBank/DDBJ databases">
        <title>B98-5 Cell Line De Novo Hybrid Assembly: An Optical Mapping Approach.</title>
        <authorList>
            <person name="Kananen K."/>
            <person name="Auerbach J.A."/>
            <person name="Kautto E."/>
            <person name="Blachly J.S."/>
        </authorList>
    </citation>
    <scope>NUCLEOTIDE SEQUENCE [LARGE SCALE GENOMIC DNA]</scope>
    <source>
        <strain evidence="2">B95-8</strain>
        <tissue evidence="2">Cell line</tissue>
    </source>
</reference>
<evidence type="ECO:0000313" key="3">
    <source>
        <dbReference type="Proteomes" id="UP001266305"/>
    </source>
</evidence>
<sequence>MAASPPTAFCACGLQCREVGALADKQTEDSTQVAVDAPRASEKQFLFPPPSSWLLSPERRVGNQNQNLPRQPAPGSNRPALRGGCGSVSPKAAHGSFVGPLRAVCLKGVVRERKTVDDNEHSPEAFACLWSVLHLKAL</sequence>
<organism evidence="2 3">
    <name type="scientific">Saguinus oedipus</name>
    <name type="common">Cotton-top tamarin</name>
    <name type="synonym">Oedipomidas oedipus</name>
    <dbReference type="NCBI Taxonomy" id="9490"/>
    <lineage>
        <taxon>Eukaryota</taxon>
        <taxon>Metazoa</taxon>
        <taxon>Chordata</taxon>
        <taxon>Craniata</taxon>
        <taxon>Vertebrata</taxon>
        <taxon>Euteleostomi</taxon>
        <taxon>Mammalia</taxon>
        <taxon>Eutheria</taxon>
        <taxon>Euarchontoglires</taxon>
        <taxon>Primates</taxon>
        <taxon>Haplorrhini</taxon>
        <taxon>Platyrrhini</taxon>
        <taxon>Cebidae</taxon>
        <taxon>Callitrichinae</taxon>
        <taxon>Saguinus</taxon>
    </lineage>
</organism>
<proteinExistence type="predicted"/>